<dbReference type="EMBL" id="BSDO01000002">
    <property type="protein sequence ID" value="GLI22443.1"/>
    <property type="molecule type" value="Genomic_DNA"/>
</dbReference>
<dbReference type="AlphaFoldDB" id="A0A9W6FLZ2"/>
<dbReference type="PANTHER" id="PTHR42784">
    <property type="entry name" value="PYRANOSE 2-OXIDASE"/>
    <property type="match status" value="1"/>
</dbReference>
<accession>A0A9W6FLZ2</accession>
<dbReference type="InterPro" id="IPR051473">
    <property type="entry name" value="P2Ox-like"/>
</dbReference>
<organism evidence="8 10">
    <name type="scientific">Xanthobacter flavus</name>
    <dbReference type="NCBI Taxonomy" id="281"/>
    <lineage>
        <taxon>Bacteria</taxon>
        <taxon>Pseudomonadati</taxon>
        <taxon>Pseudomonadota</taxon>
        <taxon>Alphaproteobacteria</taxon>
        <taxon>Hyphomicrobiales</taxon>
        <taxon>Xanthobacteraceae</taxon>
        <taxon>Xanthobacter</taxon>
    </lineage>
</organism>
<evidence type="ECO:0000313" key="10">
    <source>
        <dbReference type="Proteomes" id="UP001144397"/>
    </source>
</evidence>
<reference evidence="8" key="1">
    <citation type="submission" date="2022-12" db="EMBL/GenBank/DDBJ databases">
        <title>Reference genome sequencing for broad-spectrum identification of bacterial and archaeal isolates by mass spectrometry.</title>
        <authorList>
            <person name="Sekiguchi Y."/>
            <person name="Tourlousse D.M."/>
        </authorList>
    </citation>
    <scope>NUCLEOTIDE SEQUENCE</scope>
    <source>
        <strain evidence="8">301</strain>
    </source>
</reference>
<dbReference type="InterPro" id="IPR003953">
    <property type="entry name" value="FAD-dep_OxRdtase_2_FAD-bd"/>
</dbReference>
<dbReference type="Proteomes" id="UP001144397">
    <property type="component" value="Unassembled WGS sequence"/>
</dbReference>
<dbReference type="InterPro" id="IPR007867">
    <property type="entry name" value="GMC_OxRtase_C"/>
</dbReference>
<evidence type="ECO:0000256" key="1">
    <source>
        <dbReference type="ARBA" id="ARBA00001974"/>
    </source>
</evidence>
<dbReference type="PANTHER" id="PTHR42784:SF1">
    <property type="entry name" value="PYRANOSE 2-OXIDASE"/>
    <property type="match status" value="1"/>
</dbReference>
<evidence type="ECO:0000256" key="2">
    <source>
        <dbReference type="ARBA" id="ARBA00010790"/>
    </source>
</evidence>
<evidence type="ECO:0000256" key="3">
    <source>
        <dbReference type="ARBA" id="ARBA00022630"/>
    </source>
</evidence>
<dbReference type="Pfam" id="PF05199">
    <property type="entry name" value="GMC_oxred_C"/>
    <property type="match status" value="1"/>
</dbReference>
<comment type="similarity">
    <text evidence="2">Belongs to the GMC oxidoreductase family.</text>
</comment>
<keyword evidence="4" id="KW-0274">FAD</keyword>
<dbReference type="Pfam" id="PF00890">
    <property type="entry name" value="FAD_binding_2"/>
    <property type="match status" value="1"/>
</dbReference>
<dbReference type="EMBL" id="JAVDPY010000001">
    <property type="protein sequence ID" value="MDR6331764.1"/>
    <property type="molecule type" value="Genomic_DNA"/>
</dbReference>
<dbReference type="InterPro" id="IPR036188">
    <property type="entry name" value="FAD/NAD-bd_sf"/>
</dbReference>
<comment type="cofactor">
    <cofactor evidence="1">
        <name>FAD</name>
        <dbReference type="ChEBI" id="CHEBI:57692"/>
    </cofactor>
</comment>
<gene>
    <name evidence="9" type="ORF">GGQ86_000211</name>
    <name evidence="8" type="ORF">XFLAVUS301_21170</name>
</gene>
<dbReference type="SUPFAM" id="SSF51905">
    <property type="entry name" value="FAD/NAD(P)-binding domain"/>
    <property type="match status" value="1"/>
</dbReference>
<feature type="domain" description="Glucose-methanol-choline oxidoreductase C-terminal" evidence="7">
    <location>
        <begin position="404"/>
        <end position="532"/>
    </location>
</feature>
<evidence type="ECO:0000259" key="6">
    <source>
        <dbReference type="Pfam" id="PF00890"/>
    </source>
</evidence>
<dbReference type="Gene3D" id="3.50.50.60">
    <property type="entry name" value="FAD/NAD(P)-binding domain"/>
    <property type="match status" value="2"/>
</dbReference>
<proteinExistence type="inferred from homology"/>
<evidence type="ECO:0000256" key="4">
    <source>
        <dbReference type="ARBA" id="ARBA00022827"/>
    </source>
</evidence>
<name>A0A9W6FLZ2_XANFL</name>
<evidence type="ECO:0000313" key="9">
    <source>
        <dbReference type="EMBL" id="MDR6331764.1"/>
    </source>
</evidence>
<keyword evidence="11" id="KW-1185">Reference proteome</keyword>
<reference evidence="9 11" key="2">
    <citation type="submission" date="2023-07" db="EMBL/GenBank/DDBJ databases">
        <title>Genomic Encyclopedia of Type Strains, Phase IV (KMG-IV): sequencing the most valuable type-strain genomes for metagenomic binning, comparative biology and taxonomic classification.</title>
        <authorList>
            <person name="Goeker M."/>
        </authorList>
    </citation>
    <scope>NUCLEOTIDE SEQUENCE [LARGE SCALE GENOMIC DNA]</scope>
    <source>
        <strain evidence="9 11">DSM 338</strain>
    </source>
</reference>
<keyword evidence="3" id="KW-0285">Flavoprotein</keyword>
<protein>
    <submittedName>
        <fullName evidence="9">Choline dehydrogenase-like flavoprotein</fullName>
    </submittedName>
    <submittedName>
        <fullName evidence="8">GMC oxidoreductase</fullName>
    </submittedName>
</protein>
<evidence type="ECO:0000313" key="8">
    <source>
        <dbReference type="EMBL" id="GLI22443.1"/>
    </source>
</evidence>
<evidence type="ECO:0000313" key="11">
    <source>
        <dbReference type="Proteomes" id="UP001245370"/>
    </source>
</evidence>
<sequence length="564" mass="60382">MFVSLGQLSGLPPHDVCVVGSGPVGIAVALACEEAGLSVLLLEAGQEQPDAFAAGLGAGHKVDEQRHAPTDIAMCRALGGTSRWWGGRCVPFDDIDFAHRPPVPDAVWPIRHAEIETYYARAAAYFGIGPARFTAPSAVGSLGDVEFQRLERWTPQINMGVLHRRRLETSRRITVVLGAAVTAVHLDANERRVESLTVGGALGSLRITPPLTVLACGGLETARLLLVSQRSHPRAFGGIGGPLGRTYMGHISGKIAEIVLADPTSVADHDFFQDDGAYVRRRLNLSGETQMREGVLNTAFWIDNPPFHQHEHGNGVLSLVWCALAFAPVGRRLASEGVRVAHVGGQPRHWGRHVRNVLRSPFGTLSGILKILRARFLTKPRQPGFIVRNRAGRYSLHYHGEHAPHSASRVVLSDRCDALGMPYLDVDLRFAHGDAESVVRSHELLDAALQRGGVGKLIYRQADREARLAAVLDQAADGFHQAGTTRMAATPSDGVVDAQCRVHGVENLFVAGSSVLPSSGQANPTFVAVALGLRLADHLAGLKCAGADVAAEPNSSLLHEGARA</sequence>
<keyword evidence="5" id="KW-0560">Oxidoreductase</keyword>
<dbReference type="GeneID" id="95762906"/>
<comment type="caution">
    <text evidence="8">The sequence shown here is derived from an EMBL/GenBank/DDBJ whole genome shotgun (WGS) entry which is preliminary data.</text>
</comment>
<evidence type="ECO:0000259" key="7">
    <source>
        <dbReference type="Pfam" id="PF05199"/>
    </source>
</evidence>
<dbReference type="Proteomes" id="UP001245370">
    <property type="component" value="Unassembled WGS sequence"/>
</dbReference>
<dbReference type="RefSeq" id="WP_281807432.1">
    <property type="nucleotide sequence ID" value="NZ_BSDO01000002.1"/>
</dbReference>
<feature type="domain" description="FAD-dependent oxidoreductase 2 FAD-binding" evidence="6">
    <location>
        <begin position="15"/>
        <end position="49"/>
    </location>
</feature>
<evidence type="ECO:0000256" key="5">
    <source>
        <dbReference type="ARBA" id="ARBA00023002"/>
    </source>
</evidence>
<dbReference type="GO" id="GO:0016614">
    <property type="term" value="F:oxidoreductase activity, acting on CH-OH group of donors"/>
    <property type="evidence" value="ECO:0007669"/>
    <property type="project" value="InterPro"/>
</dbReference>